<reference evidence="3" key="1">
    <citation type="submission" date="2015-05" db="EMBL/GenBank/DDBJ databases">
        <authorList>
            <person name="Fogelqvist Johan"/>
        </authorList>
    </citation>
    <scope>NUCLEOTIDE SEQUENCE [LARGE SCALE GENOMIC DNA]</scope>
</reference>
<accession>A0A0G4NHH4</accession>
<evidence type="ECO:0000256" key="1">
    <source>
        <dbReference type="SAM" id="MobiDB-lite"/>
    </source>
</evidence>
<organism evidence="2 3">
    <name type="scientific">Verticillium longisporum</name>
    <name type="common">Verticillium dahliae var. longisporum</name>
    <dbReference type="NCBI Taxonomy" id="100787"/>
    <lineage>
        <taxon>Eukaryota</taxon>
        <taxon>Fungi</taxon>
        <taxon>Dikarya</taxon>
        <taxon>Ascomycota</taxon>
        <taxon>Pezizomycotina</taxon>
        <taxon>Sordariomycetes</taxon>
        <taxon>Hypocreomycetidae</taxon>
        <taxon>Glomerellales</taxon>
        <taxon>Plectosphaerellaceae</taxon>
        <taxon>Verticillium</taxon>
    </lineage>
</organism>
<evidence type="ECO:0000313" key="3">
    <source>
        <dbReference type="Proteomes" id="UP000045706"/>
    </source>
</evidence>
<feature type="region of interest" description="Disordered" evidence="1">
    <location>
        <begin position="246"/>
        <end position="267"/>
    </location>
</feature>
<sequence>MATSRLFPVPCCDGTYAHQWDKAVKTQAGRKRHQDSSPSRFCVPSHQQNPPWRTGPFPTGRGMMSSAGTDPLSLCLTRRPGSGGGRCRSARDPANYGAAVARSICSTGVWEELPCLGMRGAGGKRCGGRVRLALLSVSSVKRVASGRHSSCSGRLWQVALGLEFGATEFATAHCVNERSSGWNLRHIKGPGQLRIGLYSTSLQLYEFIMQGEKANVRANHIHRGSSLHGMLSTDSSTRYIASQGACRKHAQEKAKGKTRHNGSLLSR</sequence>
<feature type="region of interest" description="Disordered" evidence="1">
    <location>
        <begin position="27"/>
        <end position="61"/>
    </location>
</feature>
<dbReference type="EMBL" id="CVQI01035051">
    <property type="protein sequence ID" value="CRK45850.1"/>
    <property type="molecule type" value="Genomic_DNA"/>
</dbReference>
<protein>
    <submittedName>
        <fullName evidence="2">Uncharacterized protein</fullName>
    </submittedName>
</protein>
<evidence type="ECO:0000313" key="2">
    <source>
        <dbReference type="EMBL" id="CRK45850.1"/>
    </source>
</evidence>
<name>A0A0G4NHH4_VERLO</name>
<dbReference type="AlphaFoldDB" id="A0A0G4NHH4"/>
<gene>
    <name evidence="2" type="ORF">BN1723_006758</name>
</gene>
<proteinExistence type="predicted"/>
<dbReference type="Proteomes" id="UP000045706">
    <property type="component" value="Unassembled WGS sequence"/>
</dbReference>